<evidence type="ECO:0000313" key="1">
    <source>
        <dbReference type="EMBL" id="MBT9314854.1"/>
    </source>
</evidence>
<dbReference type="AlphaFoldDB" id="A0A947DDZ1"/>
<accession>A0A947DDZ1</accession>
<protein>
    <submittedName>
        <fullName evidence="1">Uncharacterized protein</fullName>
    </submittedName>
</protein>
<evidence type="ECO:0000313" key="2">
    <source>
        <dbReference type="Proteomes" id="UP000717364"/>
    </source>
</evidence>
<reference evidence="1" key="2">
    <citation type="journal article" date="2021" name="Mar. Drugs">
        <title>Genome Reduction and Secondary Metabolism of the Marine Sponge-Associated Cyanobacterium Leptothoe.</title>
        <authorList>
            <person name="Konstantinou D."/>
            <person name="Popin R.V."/>
            <person name="Fewer D.P."/>
            <person name="Sivonen K."/>
            <person name="Gkelis S."/>
        </authorList>
    </citation>
    <scope>NUCLEOTIDE SEQUENCE</scope>
    <source>
        <strain evidence="1">TAU-MAC 1115</strain>
    </source>
</reference>
<keyword evidence="2" id="KW-1185">Reference proteome</keyword>
<reference evidence="1" key="1">
    <citation type="submission" date="2020-11" db="EMBL/GenBank/DDBJ databases">
        <authorList>
            <person name="Konstantinou D."/>
            <person name="Gkelis S."/>
            <person name="Popin R."/>
            <person name="Fewer D."/>
            <person name="Sivonen K."/>
        </authorList>
    </citation>
    <scope>NUCLEOTIDE SEQUENCE</scope>
    <source>
        <strain evidence="1">TAU-MAC 1115</strain>
    </source>
</reference>
<organism evidence="1 2">
    <name type="scientific">Leptothoe spongobia TAU-MAC 1115</name>
    <dbReference type="NCBI Taxonomy" id="1967444"/>
    <lineage>
        <taxon>Bacteria</taxon>
        <taxon>Bacillati</taxon>
        <taxon>Cyanobacteriota</taxon>
        <taxon>Cyanophyceae</taxon>
        <taxon>Nodosilineales</taxon>
        <taxon>Cymatolegaceae</taxon>
        <taxon>Leptothoe</taxon>
        <taxon>Leptothoe spongobia</taxon>
    </lineage>
</organism>
<dbReference type="EMBL" id="JADOES010000007">
    <property type="protein sequence ID" value="MBT9314854.1"/>
    <property type="molecule type" value="Genomic_DNA"/>
</dbReference>
<comment type="caution">
    <text evidence="1">The sequence shown here is derived from an EMBL/GenBank/DDBJ whole genome shotgun (WGS) entry which is preliminary data.</text>
</comment>
<gene>
    <name evidence="1" type="ORF">IXB50_05400</name>
</gene>
<sequence>MTKLEKLTQVLEDGGWHSTGELVEKVGHRFSATIHQAVKDQDWQVEKRRHDAKTFEYRLSTKIRQN</sequence>
<dbReference type="RefSeq" id="WP_215607926.1">
    <property type="nucleotide sequence ID" value="NZ_JADOES010000007.1"/>
</dbReference>
<name>A0A947DDZ1_9CYAN</name>
<dbReference type="Proteomes" id="UP000717364">
    <property type="component" value="Unassembled WGS sequence"/>
</dbReference>
<proteinExistence type="predicted"/>